<evidence type="ECO:0000313" key="3">
    <source>
        <dbReference type="Proteomes" id="UP001060336"/>
    </source>
</evidence>
<name>A0A9J7ASK2_9PROT</name>
<reference evidence="2" key="1">
    <citation type="submission" date="2022-08" db="EMBL/GenBank/DDBJ databases">
        <title>Nisaea acidiphila sp. nov., isolated from a marine algal debris and emended description of the genus Nisaea Urios et al. 2008.</title>
        <authorList>
            <person name="Kwon K."/>
        </authorList>
    </citation>
    <scope>NUCLEOTIDE SEQUENCE</scope>
    <source>
        <strain evidence="2">MEBiC11861</strain>
    </source>
</reference>
<dbReference type="SUPFAM" id="SSF52218">
    <property type="entry name" value="Flavoproteins"/>
    <property type="match status" value="1"/>
</dbReference>
<dbReference type="GO" id="GO:0010181">
    <property type="term" value="F:FMN binding"/>
    <property type="evidence" value="ECO:0007669"/>
    <property type="project" value="TreeGrafter"/>
</dbReference>
<dbReference type="InterPro" id="IPR029039">
    <property type="entry name" value="Flavoprotein-like_sf"/>
</dbReference>
<feature type="domain" description="NADPH-dependent FMN reductase-like" evidence="1">
    <location>
        <begin position="5"/>
        <end position="156"/>
    </location>
</feature>
<proteinExistence type="predicted"/>
<dbReference type="KEGG" id="naci:NUH88_18230"/>
<dbReference type="Pfam" id="PF03358">
    <property type="entry name" value="FMN_red"/>
    <property type="match status" value="1"/>
</dbReference>
<keyword evidence="3" id="KW-1185">Reference proteome</keyword>
<dbReference type="Proteomes" id="UP001060336">
    <property type="component" value="Chromosome"/>
</dbReference>
<dbReference type="PANTHER" id="PTHR30543">
    <property type="entry name" value="CHROMATE REDUCTASE"/>
    <property type="match status" value="1"/>
</dbReference>
<evidence type="ECO:0000313" key="2">
    <source>
        <dbReference type="EMBL" id="UUX49324.1"/>
    </source>
</evidence>
<dbReference type="Gene3D" id="3.40.50.360">
    <property type="match status" value="1"/>
</dbReference>
<dbReference type="AlphaFoldDB" id="A0A9J7ASK2"/>
<sequence>MSKAKILVFAGSAREASLNKKLASAGAAAVRRAGGDAALIDLNDYPAPIYHGDDEAEHGLPENILILKRMIAEHDGLMIATPEYNGFVPPLLVNTFSWVSRKSDKGGPEDVLKSKHVAIMAASPGRLGGVRVIPRLRDCLCELGCVPVQGFVTVPAAGSAFSADGDLADDTAQKGLDSLAARLVAAAG</sequence>
<dbReference type="InterPro" id="IPR005025">
    <property type="entry name" value="FMN_Rdtase-like_dom"/>
</dbReference>
<dbReference type="GO" id="GO:0016491">
    <property type="term" value="F:oxidoreductase activity"/>
    <property type="evidence" value="ECO:0007669"/>
    <property type="project" value="InterPro"/>
</dbReference>
<dbReference type="InterPro" id="IPR050712">
    <property type="entry name" value="NAD(P)H-dep_reductase"/>
</dbReference>
<dbReference type="EMBL" id="CP102480">
    <property type="protein sequence ID" value="UUX49324.1"/>
    <property type="molecule type" value="Genomic_DNA"/>
</dbReference>
<organism evidence="2 3">
    <name type="scientific">Nisaea acidiphila</name>
    <dbReference type="NCBI Taxonomy" id="1862145"/>
    <lineage>
        <taxon>Bacteria</taxon>
        <taxon>Pseudomonadati</taxon>
        <taxon>Pseudomonadota</taxon>
        <taxon>Alphaproteobacteria</taxon>
        <taxon>Rhodospirillales</taxon>
        <taxon>Thalassobaculaceae</taxon>
        <taxon>Nisaea</taxon>
    </lineage>
</organism>
<protein>
    <submittedName>
        <fullName evidence="2">NAD(P)H-dependent oxidoreductase</fullName>
    </submittedName>
</protein>
<dbReference type="PANTHER" id="PTHR30543:SF21">
    <property type="entry name" value="NAD(P)H-DEPENDENT FMN REDUCTASE LOT6"/>
    <property type="match status" value="1"/>
</dbReference>
<accession>A0A9J7ASK2</accession>
<dbReference type="GO" id="GO:0005829">
    <property type="term" value="C:cytosol"/>
    <property type="evidence" value="ECO:0007669"/>
    <property type="project" value="TreeGrafter"/>
</dbReference>
<dbReference type="RefSeq" id="WP_257767900.1">
    <property type="nucleotide sequence ID" value="NZ_CP102480.1"/>
</dbReference>
<evidence type="ECO:0000259" key="1">
    <source>
        <dbReference type="Pfam" id="PF03358"/>
    </source>
</evidence>
<gene>
    <name evidence="2" type="ORF">NUH88_18230</name>
</gene>